<keyword evidence="9" id="KW-1185">Reference proteome</keyword>
<protein>
    <recommendedName>
        <fullName evidence="7">RRM domain-containing protein</fullName>
    </recommendedName>
</protein>
<feature type="region of interest" description="Disordered" evidence="6">
    <location>
        <begin position="330"/>
        <end position="427"/>
    </location>
</feature>
<dbReference type="SMART" id="SM00360">
    <property type="entry name" value="RRM"/>
    <property type="match status" value="2"/>
</dbReference>
<evidence type="ECO:0000256" key="2">
    <source>
        <dbReference type="ARBA" id="ARBA00007077"/>
    </source>
</evidence>
<evidence type="ECO:0000256" key="3">
    <source>
        <dbReference type="ARBA" id="ARBA00022884"/>
    </source>
</evidence>
<feature type="domain" description="RRM" evidence="7">
    <location>
        <begin position="153"/>
        <end position="249"/>
    </location>
</feature>
<feature type="compositionally biased region" description="Basic and acidic residues" evidence="6">
    <location>
        <begin position="57"/>
        <end position="70"/>
    </location>
</feature>
<accession>A0AAY4EMZ7</accession>
<comment type="similarity">
    <text evidence="2">Belongs to the RRM RBM34 family.</text>
</comment>
<keyword evidence="4" id="KW-0539">Nucleus</keyword>
<dbReference type="InterPro" id="IPR000504">
    <property type="entry name" value="RRM_dom"/>
</dbReference>
<evidence type="ECO:0000256" key="5">
    <source>
        <dbReference type="PROSITE-ProRule" id="PRU00176"/>
    </source>
</evidence>
<gene>
    <name evidence="8" type="primary">RBM34</name>
</gene>
<dbReference type="CDD" id="cd12394">
    <property type="entry name" value="RRM1_RBM34"/>
    <property type="match status" value="1"/>
</dbReference>
<keyword evidence="3 5" id="KW-0694">RNA-binding</keyword>
<dbReference type="PANTHER" id="PTHR23236:SF25">
    <property type="entry name" value="RNA-BINDING PROTEIN 34"/>
    <property type="match status" value="1"/>
</dbReference>
<dbReference type="InterPro" id="IPR012677">
    <property type="entry name" value="Nucleotide-bd_a/b_plait_sf"/>
</dbReference>
<feature type="compositionally biased region" description="Basic residues" evidence="6">
    <location>
        <begin position="405"/>
        <end position="427"/>
    </location>
</feature>
<dbReference type="Pfam" id="PF00076">
    <property type="entry name" value="RRM_1"/>
    <property type="match status" value="1"/>
</dbReference>
<evidence type="ECO:0000259" key="7">
    <source>
        <dbReference type="PROSITE" id="PS50102"/>
    </source>
</evidence>
<feature type="region of interest" description="Disordered" evidence="6">
    <location>
        <begin position="46"/>
        <end position="135"/>
    </location>
</feature>
<dbReference type="GeneID" id="114786468"/>
<evidence type="ECO:0000256" key="4">
    <source>
        <dbReference type="ARBA" id="ARBA00023242"/>
    </source>
</evidence>
<dbReference type="Ensembl" id="ENSDCDT00010069448.1">
    <property type="protein sequence ID" value="ENSDCDP00010058743.1"/>
    <property type="gene ID" value="ENSDCDG00010032980.1"/>
</dbReference>
<dbReference type="InterPro" id="IPR035979">
    <property type="entry name" value="RBD_domain_sf"/>
</dbReference>
<dbReference type="SUPFAM" id="SSF54928">
    <property type="entry name" value="RNA-binding domain, RBD"/>
    <property type="match status" value="2"/>
</dbReference>
<feature type="domain" description="RRM" evidence="7">
    <location>
        <begin position="257"/>
        <end position="334"/>
    </location>
</feature>
<dbReference type="CDD" id="cd12395">
    <property type="entry name" value="RRM2_RBM34"/>
    <property type="match status" value="1"/>
</dbReference>
<dbReference type="GO" id="GO:0003723">
    <property type="term" value="F:RNA binding"/>
    <property type="evidence" value="ECO:0007669"/>
    <property type="project" value="UniProtKB-UniRule"/>
</dbReference>
<name>A0AAY4EMZ7_9TELE</name>
<dbReference type="PROSITE" id="PS50102">
    <property type="entry name" value="RRM"/>
    <property type="match status" value="2"/>
</dbReference>
<dbReference type="AlphaFoldDB" id="A0AAY4EMZ7"/>
<dbReference type="RefSeq" id="XP_028829443.1">
    <property type="nucleotide sequence ID" value="XM_028973610.1"/>
</dbReference>
<sequence>MKTKTAKQESNAAEYVVGQVSGSLFPQKSSRGSGCLSALFPTAPSPGALLYVPAPKLEPKPTASKDEAARGKCSKNLSEQKKDQKLKSAAQLKLEGRESSLQNADEDDQVKKNSKKRKVLQTEDDCPEDNKGRHSKRVRTFKDMAEERVKMKRTVFVGNLPVSYTKKALQILFRDQGDLIESIRFRSVVREDPTLSRKVATIQRKVHPKAQSINAYVVFKEEQGAVNALKKNGLEVQKNYHIRVDRVSKHSMHDHKRSIFIGNLSYEIADLQLREHFQECGPVEAVRLVRDQESGMGKGFGYILFVSADAVQLALKLDGSTLLGRKIRVKRSVKKQKQKSDSGGEKGPQGKNTKGFGKRASEGRSAGGRQNKTAGGRPFQKNPGKFVKMTAGSFKGEMTDPTAKKGQKKKLQQKKKMGKKKKQAVHI</sequence>
<dbReference type="Proteomes" id="UP000694580">
    <property type="component" value="Chromosome 3"/>
</dbReference>
<organism evidence="8 9">
    <name type="scientific">Denticeps clupeoides</name>
    <name type="common">denticle herring</name>
    <dbReference type="NCBI Taxonomy" id="299321"/>
    <lineage>
        <taxon>Eukaryota</taxon>
        <taxon>Metazoa</taxon>
        <taxon>Chordata</taxon>
        <taxon>Craniata</taxon>
        <taxon>Vertebrata</taxon>
        <taxon>Euteleostomi</taxon>
        <taxon>Actinopterygii</taxon>
        <taxon>Neopterygii</taxon>
        <taxon>Teleostei</taxon>
        <taxon>Clupei</taxon>
        <taxon>Clupeiformes</taxon>
        <taxon>Denticipitoidei</taxon>
        <taxon>Denticipitidae</taxon>
        <taxon>Denticeps</taxon>
    </lineage>
</organism>
<dbReference type="PANTHER" id="PTHR23236">
    <property type="entry name" value="EUKARYOTIC TRANSLATION INITIATION FACTOR 4B/4H"/>
    <property type="match status" value="1"/>
</dbReference>
<dbReference type="InterPro" id="IPR034221">
    <property type="entry name" value="RBM34_RRM2"/>
</dbReference>
<dbReference type="GeneTree" id="ENSGT00390000011249"/>
<reference evidence="8" key="3">
    <citation type="submission" date="2025-09" db="UniProtKB">
        <authorList>
            <consortium name="Ensembl"/>
        </authorList>
    </citation>
    <scope>IDENTIFICATION</scope>
</reference>
<proteinExistence type="inferred from homology"/>
<comment type="subcellular location">
    <subcellularLocation>
        <location evidence="1">Nucleus</location>
        <location evidence="1">Nucleolus</location>
    </subcellularLocation>
</comment>
<evidence type="ECO:0000313" key="8">
    <source>
        <dbReference type="Ensembl" id="ENSDCDP00010058743.1"/>
    </source>
</evidence>
<evidence type="ECO:0000256" key="6">
    <source>
        <dbReference type="SAM" id="MobiDB-lite"/>
    </source>
</evidence>
<dbReference type="Gene3D" id="3.30.70.330">
    <property type="match status" value="2"/>
</dbReference>
<reference evidence="8" key="2">
    <citation type="submission" date="2025-08" db="UniProtKB">
        <authorList>
            <consortium name="Ensembl"/>
        </authorList>
    </citation>
    <scope>IDENTIFICATION</scope>
</reference>
<evidence type="ECO:0000256" key="1">
    <source>
        <dbReference type="ARBA" id="ARBA00004604"/>
    </source>
</evidence>
<evidence type="ECO:0000313" key="9">
    <source>
        <dbReference type="Proteomes" id="UP000694580"/>
    </source>
</evidence>
<reference evidence="8 9" key="1">
    <citation type="submission" date="2020-06" db="EMBL/GenBank/DDBJ databases">
        <authorList>
            <consortium name="Wellcome Sanger Institute Data Sharing"/>
        </authorList>
    </citation>
    <scope>NUCLEOTIDE SEQUENCE [LARGE SCALE GENOMIC DNA]</scope>
</reference>